<feature type="region of interest" description="Disordered" evidence="1">
    <location>
        <begin position="349"/>
        <end position="371"/>
    </location>
</feature>
<reference evidence="2" key="1">
    <citation type="submission" date="2021-02" db="EMBL/GenBank/DDBJ databases">
        <authorList>
            <person name="Nowell W R."/>
        </authorList>
    </citation>
    <scope>NUCLEOTIDE SEQUENCE</scope>
</reference>
<organism evidence="2 4">
    <name type="scientific">Rotaria magnacalcarata</name>
    <dbReference type="NCBI Taxonomy" id="392030"/>
    <lineage>
        <taxon>Eukaryota</taxon>
        <taxon>Metazoa</taxon>
        <taxon>Spiralia</taxon>
        <taxon>Gnathifera</taxon>
        <taxon>Rotifera</taxon>
        <taxon>Eurotatoria</taxon>
        <taxon>Bdelloidea</taxon>
        <taxon>Philodinida</taxon>
        <taxon>Philodinidae</taxon>
        <taxon>Rotaria</taxon>
    </lineage>
</organism>
<evidence type="ECO:0000313" key="3">
    <source>
        <dbReference type="EMBL" id="CAF1220591.1"/>
    </source>
</evidence>
<sequence>MFSKLQIAELRSPKNVQPILLNLSGVDHQTLYNLDELNAHVSTHSKLWSFILLLDLNDQFSDVDMDYLKRHHRVLAIFICVKPNSNIRFDGANVFPVYKELISYRIKLCAIRFFEDCSKAFLASNEIHAGLALKVRANFLKQQRFTSQQIQACHVLIIPLNTTDSNTYDYQQRLLESCYRLCGEYEPSVCTIHDYLPSYINSDFYNSEDANILCNYVTGICPIRIYLVGNEICIPDSMCKYVFEHELHNTNRFQDHDTYRIVKNEPISASVQLDLRKILNIGQQLVNVIIQEYHDIENDIEFATALEHSNSNLRGREKSTNMKLQESVASSSESPFEFSAAFRIIKQAQDGAKNHDDDDAGDRDINTEIQC</sequence>
<dbReference type="EMBL" id="CAJNOV010005612">
    <property type="protein sequence ID" value="CAF1219299.1"/>
    <property type="molecule type" value="Genomic_DNA"/>
</dbReference>
<name>A0A814XR78_9BILA</name>
<accession>A0A814XR78</accession>
<dbReference type="Proteomes" id="UP000663834">
    <property type="component" value="Unassembled WGS sequence"/>
</dbReference>
<feature type="compositionally biased region" description="Basic and acidic residues" evidence="1">
    <location>
        <begin position="352"/>
        <end position="371"/>
    </location>
</feature>
<dbReference type="Proteomes" id="UP000663855">
    <property type="component" value="Unassembled WGS sequence"/>
</dbReference>
<dbReference type="EMBL" id="CAJNOW010000055">
    <property type="protein sequence ID" value="CAF1220591.1"/>
    <property type="molecule type" value="Genomic_DNA"/>
</dbReference>
<evidence type="ECO:0000313" key="2">
    <source>
        <dbReference type="EMBL" id="CAF1219299.1"/>
    </source>
</evidence>
<evidence type="ECO:0000313" key="4">
    <source>
        <dbReference type="Proteomes" id="UP000663855"/>
    </source>
</evidence>
<evidence type="ECO:0000256" key="1">
    <source>
        <dbReference type="SAM" id="MobiDB-lite"/>
    </source>
</evidence>
<dbReference type="AlphaFoldDB" id="A0A814XR78"/>
<protein>
    <submittedName>
        <fullName evidence="2">Uncharacterized protein</fullName>
    </submittedName>
</protein>
<proteinExistence type="predicted"/>
<dbReference type="OrthoDB" id="10003335at2759"/>
<comment type="caution">
    <text evidence="2">The sequence shown here is derived from an EMBL/GenBank/DDBJ whole genome shotgun (WGS) entry which is preliminary data.</text>
</comment>
<gene>
    <name evidence="2" type="ORF">CJN711_LOCUS12921</name>
    <name evidence="3" type="ORF">KQP761_LOCUS788</name>
</gene>